<comment type="similarity">
    <text evidence="2">Belongs to the CPA3 antiporters (TC 2.A.63) subunit D family.</text>
</comment>
<evidence type="ECO:0000313" key="10">
    <source>
        <dbReference type="EMBL" id="MBB6094290.1"/>
    </source>
</evidence>
<dbReference type="PANTHER" id="PTHR42703:SF1">
    <property type="entry name" value="NA(+)_H(+) ANTIPORTER SUBUNIT D1"/>
    <property type="match status" value="1"/>
</dbReference>
<name>A0A841HPX5_9GAMM</name>
<keyword evidence="5 8" id="KW-1133">Transmembrane helix</keyword>
<feature type="transmembrane region" description="Helical" evidence="8">
    <location>
        <begin position="170"/>
        <end position="194"/>
    </location>
</feature>
<feature type="transmembrane region" description="Helical" evidence="8">
    <location>
        <begin position="312"/>
        <end position="329"/>
    </location>
</feature>
<feature type="transmembrane region" description="Helical" evidence="8">
    <location>
        <begin position="497"/>
        <end position="519"/>
    </location>
</feature>
<dbReference type="InterPro" id="IPR001750">
    <property type="entry name" value="ND/Mrp_TM"/>
</dbReference>
<keyword evidence="4 7" id="KW-0812">Transmembrane</keyword>
<dbReference type="GO" id="GO:0005886">
    <property type="term" value="C:plasma membrane"/>
    <property type="evidence" value="ECO:0007669"/>
    <property type="project" value="UniProtKB-SubCell"/>
</dbReference>
<evidence type="ECO:0000256" key="4">
    <source>
        <dbReference type="ARBA" id="ARBA00022692"/>
    </source>
</evidence>
<evidence type="ECO:0000256" key="2">
    <source>
        <dbReference type="ARBA" id="ARBA00005346"/>
    </source>
</evidence>
<protein>
    <submittedName>
        <fullName evidence="10">Multicomponent K+:H+ antiporter subunit D</fullName>
    </submittedName>
</protein>
<proteinExistence type="inferred from homology"/>
<sequence>MSPWLQHLPVLPIVVPLVTGAVLLLFAESQRRLRESIALLATLAQLVIGATLLYLTTDAVPEIWHKGIGVYSISAWPAPYGIVLIVDRLSALMLTLAAALALPALTYSIARWERVGVHYLPLLQFLLMGLNGAFLTGDLFNLFVFFEVLLAASYGLILHGSGAARVKAGLHYIAVNLVASLLFLIGVALIYGVAGTLNMAELGIRWSTIAAEDRGLFDAGVAILGLAFLIKAGSWPLNFWLAPAYVAAGAPVAAMFSIMTKVGIYAVLRMSVLLGDAAAPAPLGGAWLFYGGIATMAFGIIGMLGAQQLGRLIAFAVIVSSGTLLASVGSGVESLTAPALFYMVSSVLATGAFFMLTGMTERTRTTQVSEVADVAPLPPVTYQAFGADEPEPRAHDEEVGIAIPAVMAFLGLAFVCCVLLVTGLPPLSGFIGKFALLASTVDAMNEQRAPASAWLLIATLLAAGLAGLIALTRIGVRLFWTVTERTTPRLRVIEAGPVAFLLLLTMGMTVAAGPVMTFLESAAGTLHNPDMYIEAVLSPQPPATAEARP</sequence>
<evidence type="ECO:0000256" key="8">
    <source>
        <dbReference type="SAM" id="Phobius"/>
    </source>
</evidence>
<dbReference type="Proteomes" id="UP000588068">
    <property type="component" value="Unassembled WGS sequence"/>
</dbReference>
<keyword evidence="3" id="KW-1003">Cell membrane</keyword>
<feature type="transmembrane region" description="Helical" evidence="8">
    <location>
        <begin position="117"/>
        <end position="134"/>
    </location>
</feature>
<feature type="transmembrane region" description="Helical" evidence="8">
    <location>
        <begin position="6"/>
        <end position="26"/>
    </location>
</feature>
<dbReference type="RefSeq" id="WP_184333425.1">
    <property type="nucleotide sequence ID" value="NZ_JACHHZ010000003.1"/>
</dbReference>
<evidence type="ECO:0000256" key="1">
    <source>
        <dbReference type="ARBA" id="ARBA00004651"/>
    </source>
</evidence>
<evidence type="ECO:0000256" key="5">
    <source>
        <dbReference type="ARBA" id="ARBA00022989"/>
    </source>
</evidence>
<reference evidence="10 11" key="1">
    <citation type="submission" date="2020-08" db="EMBL/GenBank/DDBJ databases">
        <title>Genomic Encyclopedia of Type Strains, Phase IV (KMG-IV): sequencing the most valuable type-strain genomes for metagenomic binning, comparative biology and taxonomic classification.</title>
        <authorList>
            <person name="Goeker M."/>
        </authorList>
    </citation>
    <scope>NUCLEOTIDE SEQUENCE [LARGE SCALE GENOMIC DNA]</scope>
    <source>
        <strain evidence="10 11">DSM 26723</strain>
    </source>
</reference>
<accession>A0A841HPX5</accession>
<organism evidence="10 11">
    <name type="scientific">Povalibacter uvarum</name>
    <dbReference type="NCBI Taxonomy" id="732238"/>
    <lineage>
        <taxon>Bacteria</taxon>
        <taxon>Pseudomonadati</taxon>
        <taxon>Pseudomonadota</taxon>
        <taxon>Gammaproteobacteria</taxon>
        <taxon>Steroidobacterales</taxon>
        <taxon>Steroidobacteraceae</taxon>
        <taxon>Povalibacter</taxon>
    </lineage>
</organism>
<feature type="transmembrane region" description="Helical" evidence="8">
    <location>
        <begin position="140"/>
        <end position="158"/>
    </location>
</feature>
<evidence type="ECO:0000256" key="6">
    <source>
        <dbReference type="ARBA" id="ARBA00023136"/>
    </source>
</evidence>
<evidence type="ECO:0000256" key="7">
    <source>
        <dbReference type="RuleBase" id="RU000320"/>
    </source>
</evidence>
<evidence type="ECO:0000313" key="11">
    <source>
        <dbReference type="Proteomes" id="UP000588068"/>
    </source>
</evidence>
<keyword evidence="11" id="KW-1185">Reference proteome</keyword>
<feature type="transmembrane region" description="Helical" evidence="8">
    <location>
        <begin position="335"/>
        <end position="356"/>
    </location>
</feature>
<feature type="transmembrane region" description="Helical" evidence="8">
    <location>
        <begin position="401"/>
        <end position="424"/>
    </location>
</feature>
<dbReference type="Pfam" id="PF00361">
    <property type="entry name" value="Proton_antipo_M"/>
    <property type="match status" value="1"/>
</dbReference>
<feature type="domain" description="NADH:quinone oxidoreductase/Mrp antiporter transmembrane" evidence="9">
    <location>
        <begin position="137"/>
        <end position="384"/>
    </location>
</feature>
<dbReference type="PANTHER" id="PTHR42703">
    <property type="entry name" value="NADH DEHYDROGENASE"/>
    <property type="match status" value="1"/>
</dbReference>
<feature type="transmembrane region" description="Helical" evidence="8">
    <location>
        <begin position="77"/>
        <end position="105"/>
    </location>
</feature>
<feature type="transmembrane region" description="Helical" evidence="8">
    <location>
        <begin position="244"/>
        <end position="267"/>
    </location>
</feature>
<evidence type="ECO:0000259" key="9">
    <source>
        <dbReference type="Pfam" id="PF00361"/>
    </source>
</evidence>
<comment type="subcellular location">
    <subcellularLocation>
        <location evidence="1">Cell membrane</location>
        <topology evidence="1">Multi-pass membrane protein</topology>
    </subcellularLocation>
    <subcellularLocation>
        <location evidence="7">Membrane</location>
        <topology evidence="7">Multi-pass membrane protein</topology>
    </subcellularLocation>
</comment>
<feature type="transmembrane region" description="Helical" evidence="8">
    <location>
        <begin position="214"/>
        <end position="232"/>
    </location>
</feature>
<feature type="transmembrane region" description="Helical" evidence="8">
    <location>
        <begin position="38"/>
        <end position="57"/>
    </location>
</feature>
<feature type="transmembrane region" description="Helical" evidence="8">
    <location>
        <begin position="453"/>
        <end position="476"/>
    </location>
</feature>
<keyword evidence="6 8" id="KW-0472">Membrane</keyword>
<comment type="caution">
    <text evidence="10">The sequence shown here is derived from an EMBL/GenBank/DDBJ whole genome shotgun (WGS) entry which is preliminary data.</text>
</comment>
<dbReference type="InterPro" id="IPR050586">
    <property type="entry name" value="CPA3_Na-H_Antiporter_D"/>
</dbReference>
<evidence type="ECO:0000256" key="3">
    <source>
        <dbReference type="ARBA" id="ARBA00022475"/>
    </source>
</evidence>
<feature type="transmembrane region" description="Helical" evidence="8">
    <location>
        <begin position="287"/>
        <end position="305"/>
    </location>
</feature>
<gene>
    <name evidence="10" type="ORF">HNQ60_003171</name>
</gene>
<dbReference type="NCBIfam" id="NF009309">
    <property type="entry name" value="PRK12666.1"/>
    <property type="match status" value="1"/>
</dbReference>
<dbReference type="EMBL" id="JACHHZ010000003">
    <property type="protein sequence ID" value="MBB6094290.1"/>
    <property type="molecule type" value="Genomic_DNA"/>
</dbReference>
<dbReference type="AlphaFoldDB" id="A0A841HPX5"/>